<dbReference type="HOGENOM" id="CLU_120441_2_4_0"/>
<sequence length="117" mass="13180">MLLFIVRIIITTIVVVAIAHVLPGLEVKNTFDAIFFGLILGIINAVVRPILTLLTLPITIFTLGLFLLVINAFTFWLASEISYGVHIHSFWGAFWGGLIIWVTGILTNRLIWNREVY</sequence>
<protein>
    <recommendedName>
        <fullName evidence="4">Phage holin family protein</fullName>
    </recommendedName>
</protein>
<dbReference type="PANTHER" id="PTHR37309:SF1">
    <property type="entry name" value="SLR0284 PROTEIN"/>
    <property type="match status" value="1"/>
</dbReference>
<keyword evidence="1" id="KW-0472">Membrane</keyword>
<evidence type="ECO:0000256" key="1">
    <source>
        <dbReference type="SAM" id="Phobius"/>
    </source>
</evidence>
<keyword evidence="3" id="KW-1185">Reference proteome</keyword>
<dbReference type="Proteomes" id="UP000000496">
    <property type="component" value="Chromosome gsn.131"/>
</dbReference>
<evidence type="ECO:0008006" key="4">
    <source>
        <dbReference type="Google" id="ProtNLM"/>
    </source>
</evidence>
<reference key="1">
    <citation type="journal article" date="2011" name="Mol. Biol. Evol.">
        <title>Unity in variety -- the pan-genome of the Chlamydiae.</title>
        <authorList>
            <person name="Collingro A."/>
            <person name="Tischler P."/>
            <person name="Weinmaier T."/>
            <person name="Penz T."/>
            <person name="Heinz E."/>
            <person name="Brunham R.C."/>
            <person name="Read T.D."/>
            <person name="Bavoil P.M."/>
            <person name="Sachse K."/>
            <person name="Kahane S."/>
            <person name="Friedman M.G."/>
            <person name="Rattei T."/>
            <person name="Myers G.S.A."/>
            <person name="Horn M."/>
        </authorList>
    </citation>
    <scope>NUCLEOTIDE SEQUENCE</scope>
    <source>
        <strain>Z</strain>
    </source>
</reference>
<evidence type="ECO:0000313" key="2">
    <source>
        <dbReference type="EMBL" id="CCB89087.1"/>
    </source>
</evidence>
<reference evidence="2 3" key="2">
    <citation type="journal article" date="2011" name="Mol. Biol. Evol.">
        <title>Unity in variety--the pan-genome of the Chlamydiae.</title>
        <authorList>
            <person name="Collingro A."/>
            <person name="Tischler P."/>
            <person name="Weinmaier T."/>
            <person name="Penz T."/>
            <person name="Heinz E."/>
            <person name="Brunham R.C."/>
            <person name="Read T.D."/>
            <person name="Bavoil P.M."/>
            <person name="Sachse K."/>
            <person name="Kahane S."/>
            <person name="Friedman M.G."/>
            <person name="Rattei T."/>
            <person name="Myers G.S."/>
            <person name="Horn M."/>
        </authorList>
    </citation>
    <scope>NUCLEOTIDE SEQUENCE [LARGE SCALE GENOMIC DNA]</scope>
    <source>
        <strain evidence="3">ATCC VR-1471 / Z</strain>
    </source>
</reference>
<name>F8L8G4_SIMNZ</name>
<dbReference type="InterPro" id="IPR007165">
    <property type="entry name" value="Phage_holin_4_2"/>
</dbReference>
<keyword evidence="1" id="KW-1133">Transmembrane helix</keyword>
<feature type="transmembrane region" description="Helical" evidence="1">
    <location>
        <begin position="33"/>
        <end position="51"/>
    </location>
</feature>
<gene>
    <name evidence="2" type="ordered locus">SNE_A12100</name>
</gene>
<dbReference type="AlphaFoldDB" id="F8L8G4"/>
<evidence type="ECO:0000313" key="3">
    <source>
        <dbReference type="Proteomes" id="UP000000496"/>
    </source>
</evidence>
<dbReference type="KEGG" id="sng:SNE_A12100"/>
<dbReference type="PANTHER" id="PTHR37309">
    <property type="entry name" value="SLR0284 PROTEIN"/>
    <property type="match status" value="1"/>
</dbReference>
<feature type="transmembrane region" description="Helical" evidence="1">
    <location>
        <begin position="58"/>
        <end position="78"/>
    </location>
</feature>
<feature type="transmembrane region" description="Helical" evidence="1">
    <location>
        <begin position="90"/>
        <end position="112"/>
    </location>
</feature>
<dbReference type="Pfam" id="PF04020">
    <property type="entry name" value="Phage_holin_4_2"/>
    <property type="match status" value="1"/>
</dbReference>
<dbReference type="RefSeq" id="WP_013943554.1">
    <property type="nucleotide sequence ID" value="NC_015713.1"/>
</dbReference>
<keyword evidence="1" id="KW-0812">Transmembrane</keyword>
<accession>F8L8G4</accession>
<dbReference type="EMBL" id="FR872582">
    <property type="protein sequence ID" value="CCB89087.1"/>
    <property type="molecule type" value="Genomic_DNA"/>
</dbReference>
<dbReference type="STRING" id="331113.SNE_A12100"/>
<dbReference type="eggNOG" id="COG1950">
    <property type="taxonomic scope" value="Bacteria"/>
</dbReference>
<proteinExistence type="predicted"/>
<dbReference type="OrthoDB" id="9810847at2"/>
<organism evidence="2 3">
    <name type="scientific">Simkania negevensis (strain ATCC VR-1471 / DSM 27360 / Z)</name>
    <dbReference type="NCBI Taxonomy" id="331113"/>
    <lineage>
        <taxon>Bacteria</taxon>
        <taxon>Pseudomonadati</taxon>
        <taxon>Chlamydiota</taxon>
        <taxon>Chlamydiia</taxon>
        <taxon>Parachlamydiales</taxon>
        <taxon>Simkaniaceae</taxon>
        <taxon>Simkania</taxon>
    </lineage>
</organism>